<organism evidence="2">
    <name type="scientific">Halalkalibacterium halodurans</name>
    <name type="common">Bacillus halodurans</name>
    <dbReference type="NCBI Taxonomy" id="86665"/>
    <lineage>
        <taxon>Bacteria</taxon>
        <taxon>Bacillati</taxon>
        <taxon>Bacillota</taxon>
        <taxon>Bacilli</taxon>
        <taxon>Bacillales</taxon>
        <taxon>Bacillaceae</taxon>
        <taxon>Halalkalibacterium (ex Joshi et al. 2022)</taxon>
    </lineage>
</organism>
<reference evidence="2" key="1">
    <citation type="submission" date="2015-08" db="EMBL/GenBank/DDBJ databases">
        <title>Complete DNA Sequence of Pseudomonas syringae pv. actinidiae, the Causal Agent of Kiwifruit Canker Disease.</title>
        <authorList>
            <person name="Rikkerink E.H.A."/>
            <person name="Fineran P.C."/>
        </authorList>
    </citation>
    <scope>NUCLEOTIDE SEQUENCE</scope>
    <source>
        <strain evidence="2">DSM 13666</strain>
    </source>
</reference>
<dbReference type="RefSeq" id="WP_053431319.1">
    <property type="nucleotide sequence ID" value="NZ_LILD02000001.1"/>
</dbReference>
<feature type="transmembrane region" description="Helical" evidence="1">
    <location>
        <begin position="316"/>
        <end position="338"/>
    </location>
</feature>
<keyword evidence="1" id="KW-0472">Membrane</keyword>
<dbReference type="EMBL" id="LILD01000001">
    <property type="protein sequence ID" value="KOO39277.1"/>
    <property type="molecule type" value="Genomic_DNA"/>
</dbReference>
<keyword evidence="1" id="KW-0812">Transmembrane</keyword>
<feature type="transmembrane region" description="Helical" evidence="1">
    <location>
        <begin position="434"/>
        <end position="454"/>
    </location>
</feature>
<feature type="transmembrane region" description="Helical" evidence="1">
    <location>
        <begin position="7"/>
        <end position="26"/>
    </location>
</feature>
<evidence type="ECO:0000313" key="2">
    <source>
        <dbReference type="EMBL" id="KOO39277.1"/>
    </source>
</evidence>
<name>A0A0M0KKZ0_ALKHA</name>
<feature type="transmembrane region" description="Helical" evidence="1">
    <location>
        <begin position="270"/>
        <end position="290"/>
    </location>
</feature>
<feature type="transmembrane region" description="Helical" evidence="1">
    <location>
        <begin position="350"/>
        <end position="373"/>
    </location>
</feature>
<feature type="transmembrane region" description="Helical" evidence="1">
    <location>
        <begin position="89"/>
        <end position="109"/>
    </location>
</feature>
<feature type="transmembrane region" description="Helical" evidence="1">
    <location>
        <begin position="393"/>
        <end position="422"/>
    </location>
</feature>
<sequence length="457" mass="51537">MIQIKERALSILCYLTCTFYLVHLFFPSVWLQMTYGMLAAILFFYAFPLLSLVSKIVVVALIGIGGFCFWIEGASGSTLVFSFGQNLNIISMFLFIPFISTFLSSVGYIDSMKHWVQKQEQKRRLRPDHTAFWLTSIVGLLLNFGSLAIVKRIIEGSFSSFREQRLMLVILRGFGSCLLWSPFMVNIGLILTIFDLSWYQIGGFGLLMALIYIFLFWLFYPAIQFDHDPVIEHHPVDRRKGEAETTIKPFVAFSVLLIASCFTSDMLFNVNMVTIVTILAVLFPFLWAVVMKQVHTFFQSVIEQLFTAFTRLKQEWAIFVSAGFFAVALSETAFGTYASEWLYQLANGSVFIMSGLIILFAVILAQVGIHPVIVLTGIGSSISPEAFGISSAYLALVLIVSWTLSTQLSPFSGQVLLSAHLVKRPAHILIRRNIGFIFTQWVVLTSVLYGLHAMNWL</sequence>
<comment type="caution">
    <text evidence="2">The sequence shown here is derived from an EMBL/GenBank/DDBJ whole genome shotgun (WGS) entry which is preliminary data.</text>
</comment>
<gene>
    <name evidence="2" type="ORF">AMD02_10815</name>
</gene>
<feature type="transmembrane region" description="Helical" evidence="1">
    <location>
        <begin position="130"/>
        <end position="150"/>
    </location>
</feature>
<dbReference type="PATRIC" id="fig|136160.3.peg.2565"/>
<keyword evidence="1" id="KW-1133">Transmembrane helix</keyword>
<proteinExistence type="predicted"/>
<accession>A0A0M0KKZ0</accession>
<feature type="transmembrane region" description="Helical" evidence="1">
    <location>
        <begin position="32"/>
        <end position="50"/>
    </location>
</feature>
<feature type="transmembrane region" description="Helical" evidence="1">
    <location>
        <begin position="170"/>
        <end position="194"/>
    </location>
</feature>
<evidence type="ECO:0000256" key="1">
    <source>
        <dbReference type="SAM" id="Phobius"/>
    </source>
</evidence>
<feature type="transmembrane region" description="Helical" evidence="1">
    <location>
        <begin position="201"/>
        <end position="220"/>
    </location>
</feature>
<feature type="transmembrane region" description="Helical" evidence="1">
    <location>
        <begin position="246"/>
        <end position="263"/>
    </location>
</feature>
<protein>
    <submittedName>
        <fullName evidence="2">Uncharacterized protein</fullName>
    </submittedName>
</protein>
<feature type="transmembrane region" description="Helical" evidence="1">
    <location>
        <begin position="57"/>
        <end position="83"/>
    </location>
</feature>
<dbReference type="AlphaFoldDB" id="A0A0M0KKZ0"/>